<reference evidence="7 8" key="1">
    <citation type="submission" date="2016-10" db="EMBL/GenBank/DDBJ databases">
        <authorList>
            <person name="de Groot N.N."/>
        </authorList>
    </citation>
    <scope>NUCLEOTIDE SEQUENCE [LARGE SCALE GENOMIC DNA]</scope>
    <source>
        <strain evidence="7 8">NLAE-zl-G419</strain>
    </source>
</reference>
<keyword evidence="8" id="KW-1185">Reference proteome</keyword>
<feature type="transmembrane region" description="Helical" evidence="5">
    <location>
        <begin position="60"/>
        <end position="79"/>
    </location>
</feature>
<evidence type="ECO:0000256" key="3">
    <source>
        <dbReference type="ARBA" id="ARBA00022989"/>
    </source>
</evidence>
<feature type="transmembrane region" description="Helical" evidence="5">
    <location>
        <begin position="36"/>
        <end position="53"/>
    </location>
</feature>
<keyword evidence="2 5" id="KW-0812">Transmembrane</keyword>
<dbReference type="STRING" id="1529.SAMN04487885_13020"/>
<dbReference type="EMBL" id="QAMZ01000004">
    <property type="protein sequence ID" value="PWL55693.1"/>
    <property type="molecule type" value="Genomic_DNA"/>
</dbReference>
<dbReference type="EMBL" id="FOOE01000030">
    <property type="protein sequence ID" value="SFG16474.1"/>
    <property type="molecule type" value="Genomic_DNA"/>
</dbReference>
<protein>
    <submittedName>
        <fullName evidence="7">Energy-coupling factor transport system permease protein</fullName>
    </submittedName>
    <submittedName>
        <fullName evidence="6">Energy-coupling factor transporter transmembrane protein EcfT</fullName>
    </submittedName>
</protein>
<dbReference type="RefSeq" id="WP_074846420.1">
    <property type="nucleotide sequence ID" value="NZ_BAAACD010000002.1"/>
</dbReference>
<dbReference type="InterPro" id="IPR003339">
    <property type="entry name" value="ABC/ECF_trnsptr_transmembrane"/>
</dbReference>
<evidence type="ECO:0000256" key="2">
    <source>
        <dbReference type="ARBA" id="ARBA00022692"/>
    </source>
</evidence>
<sequence>MIKEEKNSTFATFHPIITFVYFAAVIGITMFSMNPIFLAMTFIISFIYSVMIYGRNAIKLNLSVLVPIMIVTMILNPLFTHKGKTVLFYLNGNAMTLESIIYGLAAATMLSSMIIWFSCFNKMMSSDKFIYLFGRVAPAISLILSMCFRFIPMLKNRFKEISEGQKCMGRDFSGGSLIKRSRQLCKEISILIAWSLEVSIETSDSMEARGYGLKGRTSFSIFRFDKRDGRLMSLIIILFIIVLAGCMKGQNNILYYPEVIFTPITSFSIIVIISYFLLLLLPIIIDIRGELMWKRLSLEI</sequence>
<accession>A0A1I2PK97</accession>
<dbReference type="OrthoDB" id="2039442at2"/>
<comment type="subcellular location">
    <subcellularLocation>
        <location evidence="1">Membrane</location>
        <topology evidence="1">Multi-pass membrane protein</topology>
    </subcellularLocation>
</comment>
<dbReference type="Pfam" id="PF02361">
    <property type="entry name" value="CbiQ"/>
    <property type="match status" value="1"/>
</dbReference>
<dbReference type="Proteomes" id="UP000182135">
    <property type="component" value="Unassembled WGS sequence"/>
</dbReference>
<dbReference type="Proteomes" id="UP000246114">
    <property type="component" value="Unassembled WGS sequence"/>
</dbReference>
<evidence type="ECO:0000256" key="5">
    <source>
        <dbReference type="SAM" id="Phobius"/>
    </source>
</evidence>
<evidence type="ECO:0000256" key="4">
    <source>
        <dbReference type="ARBA" id="ARBA00023136"/>
    </source>
</evidence>
<dbReference type="eggNOG" id="COG0619">
    <property type="taxonomic scope" value="Bacteria"/>
</dbReference>
<evidence type="ECO:0000313" key="9">
    <source>
        <dbReference type="Proteomes" id="UP000246114"/>
    </source>
</evidence>
<evidence type="ECO:0000256" key="1">
    <source>
        <dbReference type="ARBA" id="ARBA00004141"/>
    </source>
</evidence>
<feature type="transmembrane region" description="Helical" evidence="5">
    <location>
        <begin position="12"/>
        <end position="30"/>
    </location>
</feature>
<keyword evidence="3 5" id="KW-1133">Transmembrane helix</keyword>
<keyword evidence="4 5" id="KW-0472">Membrane</keyword>
<organism evidence="7 8">
    <name type="scientific">Clostridium cadaveris</name>
    <dbReference type="NCBI Taxonomy" id="1529"/>
    <lineage>
        <taxon>Bacteria</taxon>
        <taxon>Bacillati</taxon>
        <taxon>Bacillota</taxon>
        <taxon>Clostridia</taxon>
        <taxon>Eubacteriales</taxon>
        <taxon>Clostridiaceae</taxon>
        <taxon>Clostridium</taxon>
    </lineage>
</organism>
<proteinExistence type="predicted"/>
<dbReference type="GO" id="GO:0005886">
    <property type="term" value="C:plasma membrane"/>
    <property type="evidence" value="ECO:0007669"/>
    <property type="project" value="UniProtKB-ARBA"/>
</dbReference>
<gene>
    <name evidence="6" type="ORF">DBY38_00820</name>
    <name evidence="7" type="ORF">SAMN04487885_13020</name>
</gene>
<feature type="transmembrane region" description="Helical" evidence="5">
    <location>
        <begin position="99"/>
        <end position="117"/>
    </location>
</feature>
<dbReference type="AlphaFoldDB" id="A0A1I2PK97"/>
<evidence type="ECO:0000313" key="6">
    <source>
        <dbReference type="EMBL" id="PWL55693.1"/>
    </source>
</evidence>
<evidence type="ECO:0000313" key="8">
    <source>
        <dbReference type="Proteomes" id="UP000182135"/>
    </source>
</evidence>
<evidence type="ECO:0000313" key="7">
    <source>
        <dbReference type="EMBL" id="SFG16474.1"/>
    </source>
</evidence>
<feature type="transmembrane region" description="Helical" evidence="5">
    <location>
        <begin position="229"/>
        <end position="247"/>
    </location>
</feature>
<name>A0A1I2PK97_9CLOT</name>
<reference evidence="6 9" key="2">
    <citation type="submission" date="2018-03" db="EMBL/GenBank/DDBJ databases">
        <title>The uncultured portion of the human microbiome is neutrally assembled.</title>
        <authorList>
            <person name="Jeraldo P."/>
            <person name="Boardman L."/>
            <person name="White B.A."/>
            <person name="Nelson H."/>
            <person name="Goldenfeld N."/>
            <person name="Chia N."/>
        </authorList>
    </citation>
    <scope>NUCLEOTIDE SEQUENCE [LARGE SCALE GENOMIC DNA]</scope>
    <source>
        <strain evidence="6">CIM:MAG 903</strain>
    </source>
</reference>
<dbReference type="GeneID" id="90545971"/>
<dbReference type="CDD" id="cd16914">
    <property type="entry name" value="EcfT"/>
    <property type="match status" value="1"/>
</dbReference>
<feature type="transmembrane region" description="Helical" evidence="5">
    <location>
        <begin position="259"/>
        <end position="285"/>
    </location>
</feature>